<sequence length="168" mass="19237">MGKAQGESNKSGEIHFFASSVCQFRLDCESLSQHCVDESEEEGALVAILKVLKRIHSIFFDQKRGDDLLKTDVREVLKGVREQVLKGCKVVFTQAEEYRLWRMAEQLGATCSMEVDESVTHMVSTDAGTEESRWARQNNKFLVHLNWVKASNYHFERKPEKDFPLLAP</sequence>
<dbReference type="CDD" id="cd17729">
    <property type="entry name" value="BRCT_CTDP1"/>
    <property type="match status" value="1"/>
</dbReference>
<dbReference type="PANTHER" id="PTHR23081">
    <property type="entry name" value="RNA POLYMERASE II CTD PHOSPHATASE"/>
    <property type="match status" value="1"/>
</dbReference>
<protein>
    <recommendedName>
        <fullName evidence="2">protein-serine/threonine phosphatase</fullName>
        <ecNumber evidence="2">3.1.3.16</ecNumber>
    </recommendedName>
</protein>
<gene>
    <name evidence="8" type="ORF">CCAM_LOCUS3772</name>
</gene>
<feature type="domain" description="BRCT" evidence="7">
    <location>
        <begin position="80"/>
        <end position="165"/>
    </location>
</feature>
<dbReference type="InterPro" id="IPR039189">
    <property type="entry name" value="Fcp1"/>
</dbReference>
<dbReference type="InterPro" id="IPR001357">
    <property type="entry name" value="BRCT_dom"/>
</dbReference>
<proteinExistence type="predicted"/>
<dbReference type="AlphaFoldDB" id="A0A484KJ54"/>
<dbReference type="PANTHER" id="PTHR23081:SF36">
    <property type="entry name" value="RNA POLYMERASE II SUBUNIT A C-TERMINAL DOMAIN PHOSPHATASE"/>
    <property type="match status" value="1"/>
</dbReference>
<evidence type="ECO:0000256" key="6">
    <source>
        <dbReference type="ARBA" id="ARBA00048336"/>
    </source>
</evidence>
<evidence type="ECO:0000256" key="1">
    <source>
        <dbReference type="ARBA" id="ARBA00004123"/>
    </source>
</evidence>
<dbReference type="OrthoDB" id="1289608at2759"/>
<name>A0A484KJ54_9ASTE</name>
<evidence type="ECO:0000313" key="9">
    <source>
        <dbReference type="Proteomes" id="UP000595140"/>
    </source>
</evidence>
<dbReference type="EMBL" id="OOIL02000215">
    <property type="protein sequence ID" value="VFQ61996.1"/>
    <property type="molecule type" value="Genomic_DNA"/>
</dbReference>
<evidence type="ECO:0000256" key="3">
    <source>
        <dbReference type="ARBA" id="ARBA00022801"/>
    </source>
</evidence>
<reference evidence="8 9" key="1">
    <citation type="submission" date="2018-04" db="EMBL/GenBank/DDBJ databases">
        <authorList>
            <person name="Vogel A."/>
        </authorList>
    </citation>
    <scope>NUCLEOTIDE SEQUENCE [LARGE SCALE GENOMIC DNA]</scope>
</reference>
<evidence type="ECO:0000259" key="7">
    <source>
        <dbReference type="PROSITE" id="PS50172"/>
    </source>
</evidence>
<dbReference type="GO" id="GO:0008420">
    <property type="term" value="F:RNA polymerase II CTD heptapeptide repeat phosphatase activity"/>
    <property type="evidence" value="ECO:0007669"/>
    <property type="project" value="InterPro"/>
</dbReference>
<dbReference type="GO" id="GO:0005634">
    <property type="term" value="C:nucleus"/>
    <property type="evidence" value="ECO:0007669"/>
    <property type="project" value="UniProtKB-SubCell"/>
</dbReference>
<accession>A0A484KJ54</accession>
<keyword evidence="3" id="KW-0378">Hydrolase</keyword>
<comment type="subcellular location">
    <subcellularLocation>
        <location evidence="1">Nucleus</location>
    </subcellularLocation>
</comment>
<evidence type="ECO:0000256" key="2">
    <source>
        <dbReference type="ARBA" id="ARBA00013081"/>
    </source>
</evidence>
<comment type="catalytic activity">
    <reaction evidence="5">
        <text>O-phospho-L-seryl-[protein] + H2O = L-seryl-[protein] + phosphate</text>
        <dbReference type="Rhea" id="RHEA:20629"/>
        <dbReference type="Rhea" id="RHEA-COMP:9863"/>
        <dbReference type="Rhea" id="RHEA-COMP:11604"/>
        <dbReference type="ChEBI" id="CHEBI:15377"/>
        <dbReference type="ChEBI" id="CHEBI:29999"/>
        <dbReference type="ChEBI" id="CHEBI:43474"/>
        <dbReference type="ChEBI" id="CHEBI:83421"/>
        <dbReference type="EC" id="3.1.3.16"/>
    </reaction>
</comment>
<evidence type="ECO:0000256" key="4">
    <source>
        <dbReference type="ARBA" id="ARBA00023242"/>
    </source>
</evidence>
<comment type="catalytic activity">
    <reaction evidence="6">
        <text>O-phospho-L-threonyl-[protein] + H2O = L-threonyl-[protein] + phosphate</text>
        <dbReference type="Rhea" id="RHEA:47004"/>
        <dbReference type="Rhea" id="RHEA-COMP:11060"/>
        <dbReference type="Rhea" id="RHEA-COMP:11605"/>
        <dbReference type="ChEBI" id="CHEBI:15377"/>
        <dbReference type="ChEBI" id="CHEBI:30013"/>
        <dbReference type="ChEBI" id="CHEBI:43474"/>
        <dbReference type="ChEBI" id="CHEBI:61977"/>
        <dbReference type="EC" id="3.1.3.16"/>
    </reaction>
</comment>
<dbReference type="EC" id="3.1.3.16" evidence="2"/>
<dbReference type="Pfam" id="PF12738">
    <property type="entry name" value="PTCB-BRCT"/>
    <property type="match status" value="1"/>
</dbReference>
<evidence type="ECO:0000313" key="8">
    <source>
        <dbReference type="EMBL" id="VFQ61996.1"/>
    </source>
</evidence>
<dbReference type="InterPro" id="IPR036420">
    <property type="entry name" value="BRCT_dom_sf"/>
</dbReference>
<dbReference type="SUPFAM" id="SSF52113">
    <property type="entry name" value="BRCT domain"/>
    <property type="match status" value="1"/>
</dbReference>
<dbReference type="Proteomes" id="UP000595140">
    <property type="component" value="Unassembled WGS sequence"/>
</dbReference>
<dbReference type="PROSITE" id="PS50172">
    <property type="entry name" value="BRCT"/>
    <property type="match status" value="1"/>
</dbReference>
<organism evidence="8 9">
    <name type="scientific">Cuscuta campestris</name>
    <dbReference type="NCBI Taxonomy" id="132261"/>
    <lineage>
        <taxon>Eukaryota</taxon>
        <taxon>Viridiplantae</taxon>
        <taxon>Streptophyta</taxon>
        <taxon>Embryophyta</taxon>
        <taxon>Tracheophyta</taxon>
        <taxon>Spermatophyta</taxon>
        <taxon>Magnoliopsida</taxon>
        <taxon>eudicotyledons</taxon>
        <taxon>Gunneridae</taxon>
        <taxon>Pentapetalae</taxon>
        <taxon>asterids</taxon>
        <taxon>lamiids</taxon>
        <taxon>Solanales</taxon>
        <taxon>Convolvulaceae</taxon>
        <taxon>Cuscuteae</taxon>
        <taxon>Cuscuta</taxon>
        <taxon>Cuscuta subgen. Grammica</taxon>
        <taxon>Cuscuta sect. Cleistogrammica</taxon>
    </lineage>
</organism>
<keyword evidence="4" id="KW-0539">Nucleus</keyword>
<dbReference type="Gene3D" id="3.40.50.10190">
    <property type="entry name" value="BRCT domain"/>
    <property type="match status" value="1"/>
</dbReference>
<keyword evidence="9" id="KW-1185">Reference proteome</keyword>
<evidence type="ECO:0000256" key="5">
    <source>
        <dbReference type="ARBA" id="ARBA00047761"/>
    </source>
</evidence>